<sequence>MEIVIRRSEPADAAALQALYSGKAAYSGTLQLPFPSLPQWMARVEGGDNTQFSLVAEHDGQIVGNAGLSVEQHPRRRHVANIGMAVHDDHHGKGIGSQLLAAMIDLAENWLAVTRIELSVYTDNAAGVALYEKHGFQIEGTARHYAFRDGEYVDVYHMARIKG</sequence>
<dbReference type="GO" id="GO:0016747">
    <property type="term" value="F:acyltransferase activity, transferring groups other than amino-acyl groups"/>
    <property type="evidence" value="ECO:0007669"/>
    <property type="project" value="InterPro"/>
</dbReference>
<dbReference type="Pfam" id="PF00583">
    <property type="entry name" value="Acetyltransf_1"/>
    <property type="match status" value="1"/>
</dbReference>
<organism evidence="2 3">
    <name type="scientific">Photobacterium aphoticum</name>
    <dbReference type="NCBI Taxonomy" id="754436"/>
    <lineage>
        <taxon>Bacteria</taxon>
        <taxon>Pseudomonadati</taxon>
        <taxon>Pseudomonadota</taxon>
        <taxon>Gammaproteobacteria</taxon>
        <taxon>Vibrionales</taxon>
        <taxon>Vibrionaceae</taxon>
        <taxon>Photobacterium</taxon>
    </lineage>
</organism>
<dbReference type="OrthoDB" id="336415at2"/>
<dbReference type="PANTHER" id="PTHR43328">
    <property type="entry name" value="ACETYLTRANSFERASE-RELATED"/>
    <property type="match status" value="1"/>
</dbReference>
<gene>
    <name evidence="2" type="ORF">ABT58_08390</name>
</gene>
<dbReference type="CDD" id="cd04301">
    <property type="entry name" value="NAT_SF"/>
    <property type="match status" value="1"/>
</dbReference>
<dbReference type="SUPFAM" id="SSF55729">
    <property type="entry name" value="Acyl-CoA N-acyltransferases (Nat)"/>
    <property type="match status" value="1"/>
</dbReference>
<feature type="domain" description="N-acetyltransferase" evidence="1">
    <location>
        <begin position="3"/>
        <end position="159"/>
    </location>
</feature>
<evidence type="ECO:0000313" key="3">
    <source>
        <dbReference type="Proteomes" id="UP000036426"/>
    </source>
</evidence>
<evidence type="ECO:0000259" key="1">
    <source>
        <dbReference type="PROSITE" id="PS51186"/>
    </source>
</evidence>
<proteinExistence type="predicted"/>
<dbReference type="RefSeq" id="WP_047873947.1">
    <property type="nucleotide sequence ID" value="NZ_BMYC01000009.1"/>
</dbReference>
<comment type="caution">
    <text evidence="2">The sequence shown here is derived from an EMBL/GenBank/DDBJ whole genome shotgun (WGS) entry which is preliminary data.</text>
</comment>
<dbReference type="PANTHER" id="PTHR43328:SF1">
    <property type="entry name" value="N-ACETYLTRANSFERASE DOMAIN-CONTAINING PROTEIN"/>
    <property type="match status" value="1"/>
</dbReference>
<dbReference type="Gene3D" id="3.40.630.30">
    <property type="match status" value="1"/>
</dbReference>
<protein>
    <submittedName>
        <fullName evidence="2">GCN5 family acetyltransferase</fullName>
    </submittedName>
</protein>
<dbReference type="PROSITE" id="PS51186">
    <property type="entry name" value="GNAT"/>
    <property type="match status" value="1"/>
</dbReference>
<dbReference type="InterPro" id="IPR000182">
    <property type="entry name" value="GNAT_dom"/>
</dbReference>
<dbReference type="EMBL" id="LDOV01000016">
    <property type="protein sequence ID" value="KLV01154.1"/>
    <property type="molecule type" value="Genomic_DNA"/>
</dbReference>
<evidence type="ECO:0000313" key="2">
    <source>
        <dbReference type="EMBL" id="KLV01154.1"/>
    </source>
</evidence>
<dbReference type="InterPro" id="IPR016181">
    <property type="entry name" value="Acyl_CoA_acyltransferase"/>
</dbReference>
<keyword evidence="3" id="KW-1185">Reference proteome</keyword>
<keyword evidence="2" id="KW-0808">Transferase</keyword>
<reference evidence="2 3" key="1">
    <citation type="submission" date="2015-05" db="EMBL/GenBank/DDBJ databases">
        <title>Photobacterium galathea sp. nov.</title>
        <authorList>
            <person name="Machado H."/>
            <person name="Gram L."/>
        </authorList>
    </citation>
    <scope>NUCLEOTIDE SEQUENCE [LARGE SCALE GENOMIC DNA]</scope>
    <source>
        <strain evidence="2 3">DSM 25995</strain>
    </source>
</reference>
<dbReference type="Proteomes" id="UP000036426">
    <property type="component" value="Unassembled WGS sequence"/>
</dbReference>
<accession>A0A0J1GNY7</accession>
<name>A0A0J1GNY7_9GAMM</name>
<dbReference type="AlphaFoldDB" id="A0A0J1GNY7"/>
<dbReference type="PATRIC" id="fig|754436.4.peg.1770"/>